<dbReference type="EC" id="2.7.11.1" evidence="1"/>
<dbReference type="InterPro" id="IPR036890">
    <property type="entry name" value="HATPase_C_sf"/>
</dbReference>
<evidence type="ECO:0000313" key="11">
    <source>
        <dbReference type="EMBL" id="CAJ1400381.1"/>
    </source>
</evidence>
<evidence type="ECO:0000256" key="3">
    <source>
        <dbReference type="ARBA" id="ARBA00022679"/>
    </source>
</evidence>
<dbReference type="InterPro" id="IPR000719">
    <property type="entry name" value="Prot_kinase_dom"/>
</dbReference>
<protein>
    <recommendedName>
        <fullName evidence="1">non-specific serine/threonine protein kinase</fullName>
        <ecNumber evidence="1">2.7.11.1</ecNumber>
    </recommendedName>
</protein>
<dbReference type="SUPFAM" id="SSF55277">
    <property type="entry name" value="GYF domain"/>
    <property type="match status" value="1"/>
</dbReference>
<dbReference type="SUPFAM" id="SSF55874">
    <property type="entry name" value="ATPase domain of HSP90 chaperone/DNA topoisomerase II/histidine kinase"/>
    <property type="match status" value="1"/>
</dbReference>
<dbReference type="PANTHER" id="PTHR24356:SF163">
    <property type="entry name" value="3-PHOSPHOINOSITIDE-DEPENDENT PROTEIN KINASE 1-RELATED"/>
    <property type="match status" value="1"/>
</dbReference>
<dbReference type="Gene3D" id="1.10.510.10">
    <property type="entry name" value="Transferase(Phosphotransferase) domain 1"/>
    <property type="match status" value="1"/>
</dbReference>
<dbReference type="GO" id="GO:0004674">
    <property type="term" value="F:protein serine/threonine kinase activity"/>
    <property type="evidence" value="ECO:0007669"/>
    <property type="project" value="UniProtKB-KW"/>
</dbReference>
<sequence>MESPAAQLGDFQFHDVINLGSFCEVVLCSDSRSSQKYAAKRVVRRGKPCDQAIVMEAHCLRRLRSNPLVAKLVCDFDSPAEWVGILEWCQAGELWEDIKHCGCVADGEFSWYASQMVKALAAVHSLGIIHRDVKCENFLLTRERTVKLIDFGTARDVSFPEVQPMMLGPQYEHHVGTPNFMSPEAVDGKANDRRSDLWSLGCAMAQLLTGVPPFNAQTPFLVLSKAKAGNLWLPSSQETELIRQLVTKDPSGRLGAADTATILRHPALSTSETTPPVRSELVEALRLLGRALLAEVDATVEESGAAWHVPGAAAANDATAPSVGEALQSLARLPDMAEVCKAISTEPSSTRDAAMVVAVERQQLPAVCRRFLEVAEQRLKESKETVDFAAGSDSESSASKADEGVVEVCRVQPRPKPTPEPGPGHLPGKPARGSGVTWQALLTRAKQCVLWSNSDQNACGIGGHRFLKPASRVIGSDGRPALVVTESGLVAVAFEAAMHPMQAAQAVGLPEQDVPPLWLVRSSAVPGKAMAWSWQGQALPSQSPAAVQEAARRAARMSEAVAEVVVRTIQRYYAVQVLEPSTRGFLSILEKQFARSDLYLFEVLQNAVDDGALHVCFEPTQRGLAVKHDGRRFTALDVLGLSSVGLSTKGDGGGQKRTIGFMGIGFKAVYKRYARVVVHDQLWRFTFEEAPHGSAAGKAAGSYGWVLQPRWESPEALWDSRSSPTFPWCHFQLERPREGPAGVHKDLAKLPESVPGLLGRKALRDAARRSADVVLRQLQGRLDPRSSEAMNYWCLEAQRAWGILPPELLQRPLSQMLPLLLREGSKERVWENCKAAAQQEVETALQAPERLEDCGWRLLDASGNPAGPYPVSHCRQWTAEGRLQQHTQVRGRCMGSFRPISEVFPHGTPFVSPLPPASFRLEWGATGHSISLGRQVTLKEGIAEEAGMRVYHKGRGPHAAQGLVRWLFLSIQHQPNQEARQAYERHAKREQVGAEEVSLFFALDAEGSPEPVPAAPDGSGRGSMHAVLPTELRTHVGGHMQASWLLSVDRQRMQDFADNAWNRALLMTLPRLLQVHLQWVAHARPANLAKAYDVLPEMEASKAGALTSKVLNQDMAWDTLQRSIKAEATVPALQPDGQLQFLRAQVGASIVCGVAAG</sequence>
<evidence type="ECO:0000256" key="8">
    <source>
        <dbReference type="ARBA" id="ARBA00048679"/>
    </source>
</evidence>
<dbReference type="PROSITE" id="PS00108">
    <property type="entry name" value="PROTEIN_KINASE_ST"/>
    <property type="match status" value="1"/>
</dbReference>
<dbReference type="SMART" id="SM00220">
    <property type="entry name" value="S_TKc"/>
    <property type="match status" value="1"/>
</dbReference>
<keyword evidence="3" id="KW-0808">Transferase</keyword>
<evidence type="ECO:0000313" key="12">
    <source>
        <dbReference type="Proteomes" id="UP001178507"/>
    </source>
</evidence>
<feature type="region of interest" description="Disordered" evidence="9">
    <location>
        <begin position="382"/>
        <end position="434"/>
    </location>
</feature>
<feature type="domain" description="Protein kinase" evidence="10">
    <location>
        <begin position="11"/>
        <end position="268"/>
    </location>
</feature>
<keyword evidence="12" id="KW-1185">Reference proteome</keyword>
<dbReference type="GO" id="GO:0005524">
    <property type="term" value="F:ATP binding"/>
    <property type="evidence" value="ECO:0007669"/>
    <property type="project" value="UniProtKB-KW"/>
</dbReference>
<dbReference type="InterPro" id="IPR011009">
    <property type="entry name" value="Kinase-like_dom_sf"/>
</dbReference>
<feature type="compositionally biased region" description="Pro residues" evidence="9">
    <location>
        <begin position="414"/>
        <end position="424"/>
    </location>
</feature>
<accession>A0AA36J8H0</accession>
<dbReference type="InterPro" id="IPR035445">
    <property type="entry name" value="GYF-like_dom_sf"/>
</dbReference>
<name>A0AA36J8H0_9DINO</name>
<evidence type="ECO:0000256" key="6">
    <source>
        <dbReference type="ARBA" id="ARBA00022840"/>
    </source>
</evidence>
<dbReference type="InterPro" id="IPR050236">
    <property type="entry name" value="Ser_Thr_kinase_AGC"/>
</dbReference>
<organism evidence="11 12">
    <name type="scientific">Effrenium voratum</name>
    <dbReference type="NCBI Taxonomy" id="2562239"/>
    <lineage>
        <taxon>Eukaryota</taxon>
        <taxon>Sar</taxon>
        <taxon>Alveolata</taxon>
        <taxon>Dinophyceae</taxon>
        <taxon>Suessiales</taxon>
        <taxon>Symbiodiniaceae</taxon>
        <taxon>Effrenium</taxon>
    </lineage>
</organism>
<keyword evidence="5" id="KW-0418">Kinase</keyword>
<evidence type="ECO:0000256" key="2">
    <source>
        <dbReference type="ARBA" id="ARBA00022527"/>
    </source>
</evidence>
<proteinExistence type="predicted"/>
<dbReference type="PANTHER" id="PTHR24356">
    <property type="entry name" value="SERINE/THREONINE-PROTEIN KINASE"/>
    <property type="match status" value="1"/>
</dbReference>
<comment type="catalytic activity">
    <reaction evidence="8">
        <text>L-seryl-[protein] + ATP = O-phospho-L-seryl-[protein] + ADP + H(+)</text>
        <dbReference type="Rhea" id="RHEA:17989"/>
        <dbReference type="Rhea" id="RHEA-COMP:9863"/>
        <dbReference type="Rhea" id="RHEA-COMP:11604"/>
        <dbReference type="ChEBI" id="CHEBI:15378"/>
        <dbReference type="ChEBI" id="CHEBI:29999"/>
        <dbReference type="ChEBI" id="CHEBI:30616"/>
        <dbReference type="ChEBI" id="CHEBI:83421"/>
        <dbReference type="ChEBI" id="CHEBI:456216"/>
        <dbReference type="EC" id="2.7.11.1"/>
    </reaction>
</comment>
<evidence type="ECO:0000256" key="5">
    <source>
        <dbReference type="ARBA" id="ARBA00022777"/>
    </source>
</evidence>
<dbReference type="InterPro" id="IPR008271">
    <property type="entry name" value="Ser/Thr_kinase_AS"/>
</dbReference>
<comment type="caution">
    <text evidence="11">The sequence shown here is derived from an EMBL/GenBank/DDBJ whole genome shotgun (WGS) entry which is preliminary data.</text>
</comment>
<keyword evidence="2" id="KW-0723">Serine/threonine-protein kinase</keyword>
<dbReference type="NCBIfam" id="NF047352">
    <property type="entry name" value="P_loop_sacsin"/>
    <property type="match status" value="1"/>
</dbReference>
<evidence type="ECO:0000256" key="1">
    <source>
        <dbReference type="ARBA" id="ARBA00012513"/>
    </source>
</evidence>
<evidence type="ECO:0000256" key="4">
    <source>
        <dbReference type="ARBA" id="ARBA00022741"/>
    </source>
</evidence>
<comment type="catalytic activity">
    <reaction evidence="7">
        <text>L-threonyl-[protein] + ATP = O-phospho-L-threonyl-[protein] + ADP + H(+)</text>
        <dbReference type="Rhea" id="RHEA:46608"/>
        <dbReference type="Rhea" id="RHEA-COMP:11060"/>
        <dbReference type="Rhea" id="RHEA-COMP:11605"/>
        <dbReference type="ChEBI" id="CHEBI:15378"/>
        <dbReference type="ChEBI" id="CHEBI:30013"/>
        <dbReference type="ChEBI" id="CHEBI:30616"/>
        <dbReference type="ChEBI" id="CHEBI:61977"/>
        <dbReference type="ChEBI" id="CHEBI:456216"/>
        <dbReference type="EC" id="2.7.11.1"/>
    </reaction>
</comment>
<dbReference type="Proteomes" id="UP001178507">
    <property type="component" value="Unassembled WGS sequence"/>
</dbReference>
<evidence type="ECO:0000256" key="9">
    <source>
        <dbReference type="SAM" id="MobiDB-lite"/>
    </source>
</evidence>
<dbReference type="PROSITE" id="PS50011">
    <property type="entry name" value="PROTEIN_KINASE_DOM"/>
    <property type="match status" value="1"/>
</dbReference>
<dbReference type="SUPFAM" id="SSF56112">
    <property type="entry name" value="Protein kinase-like (PK-like)"/>
    <property type="match status" value="1"/>
</dbReference>
<keyword evidence="4" id="KW-0547">Nucleotide-binding</keyword>
<feature type="compositionally biased region" description="Low complexity" evidence="9">
    <location>
        <begin position="389"/>
        <end position="399"/>
    </location>
</feature>
<dbReference type="Pfam" id="PF00069">
    <property type="entry name" value="Pkinase"/>
    <property type="match status" value="1"/>
</dbReference>
<reference evidence="11" key="1">
    <citation type="submission" date="2023-08" db="EMBL/GenBank/DDBJ databases">
        <authorList>
            <person name="Chen Y."/>
            <person name="Shah S."/>
            <person name="Dougan E. K."/>
            <person name="Thang M."/>
            <person name="Chan C."/>
        </authorList>
    </citation>
    <scope>NUCLEOTIDE SEQUENCE</scope>
</reference>
<dbReference type="AlphaFoldDB" id="A0AA36J8H0"/>
<dbReference type="GO" id="GO:0035556">
    <property type="term" value="P:intracellular signal transduction"/>
    <property type="evidence" value="ECO:0007669"/>
    <property type="project" value="TreeGrafter"/>
</dbReference>
<gene>
    <name evidence="11" type="ORF">EVOR1521_LOCUS23725</name>
</gene>
<keyword evidence="6" id="KW-0067">ATP-binding</keyword>
<dbReference type="EMBL" id="CAUJNA010003370">
    <property type="protein sequence ID" value="CAJ1400381.1"/>
    <property type="molecule type" value="Genomic_DNA"/>
</dbReference>
<evidence type="ECO:0000256" key="7">
    <source>
        <dbReference type="ARBA" id="ARBA00047899"/>
    </source>
</evidence>
<evidence type="ECO:0000259" key="10">
    <source>
        <dbReference type="PROSITE" id="PS50011"/>
    </source>
</evidence>